<dbReference type="CDD" id="cd21037">
    <property type="entry name" value="MLKL_NTD"/>
    <property type="match status" value="1"/>
</dbReference>
<evidence type="ECO:0000313" key="2">
    <source>
        <dbReference type="EMBL" id="KIO30622.1"/>
    </source>
</evidence>
<accession>A0A0C3MA98</accession>
<reference evidence="2 3" key="1">
    <citation type="submission" date="2014-04" db="EMBL/GenBank/DDBJ databases">
        <authorList>
            <consortium name="DOE Joint Genome Institute"/>
            <person name="Kuo A."/>
            <person name="Girlanda M."/>
            <person name="Perotto S."/>
            <person name="Kohler A."/>
            <person name="Nagy L.G."/>
            <person name="Floudas D."/>
            <person name="Copeland A."/>
            <person name="Barry K.W."/>
            <person name="Cichocki N."/>
            <person name="Veneault-Fourrey C."/>
            <person name="LaButti K."/>
            <person name="Lindquist E.A."/>
            <person name="Lipzen A."/>
            <person name="Lundell T."/>
            <person name="Morin E."/>
            <person name="Murat C."/>
            <person name="Sun H."/>
            <person name="Tunlid A."/>
            <person name="Henrissat B."/>
            <person name="Grigoriev I.V."/>
            <person name="Hibbett D.S."/>
            <person name="Martin F."/>
            <person name="Nordberg H.P."/>
            <person name="Cantor M.N."/>
            <person name="Hua S.X."/>
        </authorList>
    </citation>
    <scope>NUCLEOTIDE SEQUENCE [LARGE SCALE GENOMIC DNA]</scope>
    <source>
        <strain evidence="2 3">MUT 4182</strain>
    </source>
</reference>
<dbReference type="EMBL" id="KN822970">
    <property type="protein sequence ID" value="KIO30622.1"/>
    <property type="molecule type" value="Genomic_DNA"/>
</dbReference>
<dbReference type="InterPro" id="IPR059179">
    <property type="entry name" value="MLKL-like_MCAfunc"/>
</dbReference>
<organism evidence="2 3">
    <name type="scientific">Tulasnella calospora MUT 4182</name>
    <dbReference type="NCBI Taxonomy" id="1051891"/>
    <lineage>
        <taxon>Eukaryota</taxon>
        <taxon>Fungi</taxon>
        <taxon>Dikarya</taxon>
        <taxon>Basidiomycota</taxon>
        <taxon>Agaricomycotina</taxon>
        <taxon>Agaricomycetes</taxon>
        <taxon>Cantharellales</taxon>
        <taxon>Tulasnellaceae</taxon>
        <taxon>Tulasnella</taxon>
    </lineage>
</organism>
<proteinExistence type="predicted"/>
<reference evidence="3" key="2">
    <citation type="submission" date="2015-01" db="EMBL/GenBank/DDBJ databases">
        <title>Evolutionary Origins and Diversification of the Mycorrhizal Mutualists.</title>
        <authorList>
            <consortium name="DOE Joint Genome Institute"/>
            <consortium name="Mycorrhizal Genomics Consortium"/>
            <person name="Kohler A."/>
            <person name="Kuo A."/>
            <person name="Nagy L.G."/>
            <person name="Floudas D."/>
            <person name="Copeland A."/>
            <person name="Barry K.W."/>
            <person name="Cichocki N."/>
            <person name="Veneault-Fourrey C."/>
            <person name="LaButti K."/>
            <person name="Lindquist E.A."/>
            <person name="Lipzen A."/>
            <person name="Lundell T."/>
            <person name="Morin E."/>
            <person name="Murat C."/>
            <person name="Riley R."/>
            <person name="Ohm R."/>
            <person name="Sun H."/>
            <person name="Tunlid A."/>
            <person name="Henrissat B."/>
            <person name="Grigoriev I.V."/>
            <person name="Hibbett D.S."/>
            <person name="Martin F."/>
        </authorList>
    </citation>
    <scope>NUCLEOTIDE SEQUENCE [LARGE SCALE GENOMIC DNA]</scope>
    <source>
        <strain evidence="3">MUT 4182</strain>
    </source>
</reference>
<dbReference type="AlphaFoldDB" id="A0A0C3MA98"/>
<gene>
    <name evidence="2" type="ORF">M407DRAFT_20342</name>
</gene>
<evidence type="ECO:0000256" key="1">
    <source>
        <dbReference type="SAM" id="MobiDB-lite"/>
    </source>
</evidence>
<dbReference type="OrthoDB" id="3245388at2759"/>
<sequence length="666" mass="75220">MKRIRDVMRNFGNKSKEIAVSPEATATILVICKVLGTISVPGVQTVCTGITELINTMEAARANDEHWTALLDVMQRYAKGLEDFADSVSDGQPDNYLTESTDKTAKAARDAILEFSKQITSTKDKIEARLKDGNIRKRLRATAIQGEILECRQALEDALKDFNLRVVNIVVRSTVKSVQIAVKPDPYGIPGARPICDGDFEMLEDIDYPRSPNVFISSFWDGLVKVKLGDNKVRVAKIYCSSPHTPEQFKKDMQFFSNRKGPRIARLFGYNDGSQDPYMIFALDSVKPLMRHLIQLEREDRQKFLTLGWKLDLKKAGNFLADKCNPEWDFNVITASIADAAVGPNNQLVIAPAYGVKRVFIQRLVRSGISTTAIKQTWSDRLIEASTEQRYRAIRPFALALMKDWYKFLDYDLEKLTTPSQVSTVLHNLWPDLSKRPLSASQYLFPAGVTAGDVGVLEAGDDAEIRFRYLANIADVFGGITFAHPSGVTHSPDVYRQSYDGSVPYWIPIFPWMYYIGIDMFDPADLARQFKMLGERHGVRPSSLAIVMRAEYSVQAENCRKMRSKLKKGDQIHCYAYFTPDKLFKSARWSFHANPPSEAEAEAEASAIEDMECGKLCFTNRPWRAIRYYQLEEEDIEVYLRNSGNEEESTRIKVVEESSGSSSPDS</sequence>
<dbReference type="Proteomes" id="UP000054248">
    <property type="component" value="Unassembled WGS sequence"/>
</dbReference>
<dbReference type="HOGENOM" id="CLU_412325_0_0_1"/>
<keyword evidence="3" id="KW-1185">Reference proteome</keyword>
<name>A0A0C3MA98_9AGAM</name>
<feature type="region of interest" description="Disordered" evidence="1">
    <location>
        <begin position="642"/>
        <end position="666"/>
    </location>
</feature>
<evidence type="ECO:0000313" key="3">
    <source>
        <dbReference type="Proteomes" id="UP000054248"/>
    </source>
</evidence>
<protein>
    <submittedName>
        <fullName evidence="2">Uncharacterized protein</fullName>
    </submittedName>
</protein>